<feature type="domain" description="Thioredoxin" evidence="5">
    <location>
        <begin position="1"/>
        <end position="105"/>
    </location>
</feature>
<feature type="active site" description="Nucleophile" evidence="3">
    <location>
        <position position="31"/>
    </location>
</feature>
<dbReference type="Gene3D" id="3.40.30.10">
    <property type="entry name" value="Glutaredoxin"/>
    <property type="match status" value="1"/>
</dbReference>
<organism evidence="6 7">
    <name type="scientific">Coemansia asiatica</name>
    <dbReference type="NCBI Taxonomy" id="1052880"/>
    <lineage>
        <taxon>Eukaryota</taxon>
        <taxon>Fungi</taxon>
        <taxon>Fungi incertae sedis</taxon>
        <taxon>Zoopagomycota</taxon>
        <taxon>Kickxellomycotina</taxon>
        <taxon>Kickxellomycetes</taxon>
        <taxon>Kickxellales</taxon>
        <taxon>Kickxellaceae</taxon>
        <taxon>Coemansia</taxon>
    </lineage>
</organism>
<evidence type="ECO:0000256" key="2">
    <source>
        <dbReference type="PIRNR" id="PIRNR000077"/>
    </source>
</evidence>
<evidence type="ECO:0000256" key="1">
    <source>
        <dbReference type="ARBA" id="ARBA00023157"/>
    </source>
</evidence>
<dbReference type="InterPro" id="IPR005746">
    <property type="entry name" value="Thioredoxin"/>
</dbReference>
<evidence type="ECO:0000313" key="6">
    <source>
        <dbReference type="EMBL" id="KAJ1648463.1"/>
    </source>
</evidence>
<evidence type="ECO:0000259" key="5">
    <source>
        <dbReference type="PROSITE" id="PS51352"/>
    </source>
</evidence>
<dbReference type="Pfam" id="PF00085">
    <property type="entry name" value="Thioredoxin"/>
    <property type="match status" value="1"/>
</dbReference>
<comment type="similarity">
    <text evidence="2">Belongs to the thioredoxin family.</text>
</comment>
<feature type="site" description="Contributes to redox potential value" evidence="3">
    <location>
        <position position="32"/>
    </location>
</feature>
<name>A0A9W7XR96_9FUNG</name>
<feature type="disulfide bond" description="Redox-active" evidence="4">
    <location>
        <begin position="31"/>
        <end position="34"/>
    </location>
</feature>
<dbReference type="InterPro" id="IPR036249">
    <property type="entry name" value="Thioredoxin-like_sf"/>
</dbReference>
<feature type="active site" description="Nucleophile" evidence="3">
    <location>
        <position position="34"/>
    </location>
</feature>
<gene>
    <name evidence="6" type="primary">TXNDC8</name>
    <name evidence="6" type="ORF">LPJ64_000292</name>
</gene>
<dbReference type="EMBL" id="JANBOH010000005">
    <property type="protein sequence ID" value="KAJ1648463.1"/>
    <property type="molecule type" value="Genomic_DNA"/>
</dbReference>
<evidence type="ECO:0000256" key="3">
    <source>
        <dbReference type="PIRSR" id="PIRSR000077-1"/>
    </source>
</evidence>
<evidence type="ECO:0000313" key="7">
    <source>
        <dbReference type="Proteomes" id="UP001145021"/>
    </source>
</evidence>
<dbReference type="GO" id="GO:0015035">
    <property type="term" value="F:protein-disulfide reductase activity"/>
    <property type="evidence" value="ECO:0007669"/>
    <property type="project" value="InterPro"/>
</dbReference>
<dbReference type="SUPFAM" id="SSF52833">
    <property type="entry name" value="Thioredoxin-like"/>
    <property type="match status" value="1"/>
</dbReference>
<keyword evidence="4" id="KW-0676">Redox-active center</keyword>
<dbReference type="AlphaFoldDB" id="A0A9W7XR96"/>
<dbReference type="PIRSF" id="PIRSF000077">
    <property type="entry name" value="Thioredoxin"/>
    <property type="match status" value="1"/>
</dbReference>
<comment type="caution">
    <text evidence="6">The sequence shown here is derived from an EMBL/GenBank/DDBJ whole genome shotgun (WGS) entry which is preliminary data.</text>
</comment>
<dbReference type="Proteomes" id="UP001145021">
    <property type="component" value="Unassembled WGS sequence"/>
</dbReference>
<keyword evidence="1 4" id="KW-1015">Disulfide bond</keyword>
<reference evidence="6" key="1">
    <citation type="submission" date="2022-07" db="EMBL/GenBank/DDBJ databases">
        <title>Phylogenomic reconstructions and comparative analyses of Kickxellomycotina fungi.</title>
        <authorList>
            <person name="Reynolds N.K."/>
            <person name="Stajich J.E."/>
            <person name="Barry K."/>
            <person name="Grigoriev I.V."/>
            <person name="Crous P."/>
            <person name="Smith M.E."/>
        </authorList>
    </citation>
    <scope>NUCLEOTIDE SEQUENCE</scope>
    <source>
        <strain evidence="6">NBRC 105413</strain>
    </source>
</reference>
<proteinExistence type="inferred from homology"/>
<dbReference type="InterPro" id="IPR013766">
    <property type="entry name" value="Thioredoxin_domain"/>
</dbReference>
<dbReference type="PROSITE" id="PS51352">
    <property type="entry name" value="THIOREDOXIN_2"/>
    <property type="match status" value="1"/>
</dbReference>
<sequence length="105" mass="11629">MAVRSVKSKKEFKEILDNVSKVAVDFNASWCGSCKAMNPIFEKLAKDHSDITFLSVDVDEASELAQEQEITSMPTFKFFDNGKAVDTVVGAKKQALEHSMDSFCS</sequence>
<dbReference type="FunFam" id="3.40.30.10:FF:000245">
    <property type="entry name" value="Thioredoxin"/>
    <property type="match status" value="1"/>
</dbReference>
<feature type="site" description="Deprotonates C-terminal active site Cys" evidence="3">
    <location>
        <position position="25"/>
    </location>
</feature>
<dbReference type="PRINTS" id="PR00421">
    <property type="entry name" value="THIOREDOXIN"/>
</dbReference>
<feature type="site" description="Contributes to redox potential value" evidence="3">
    <location>
        <position position="33"/>
    </location>
</feature>
<keyword evidence="7" id="KW-1185">Reference proteome</keyword>
<dbReference type="PANTHER" id="PTHR46115">
    <property type="entry name" value="THIOREDOXIN-LIKE PROTEIN 1"/>
    <property type="match status" value="1"/>
</dbReference>
<protein>
    <recommendedName>
        <fullName evidence="2">Thioredoxin</fullName>
    </recommendedName>
</protein>
<evidence type="ECO:0000256" key="4">
    <source>
        <dbReference type="PIRSR" id="PIRSR000077-4"/>
    </source>
</evidence>
<dbReference type="CDD" id="cd02947">
    <property type="entry name" value="TRX_family"/>
    <property type="match status" value="1"/>
</dbReference>
<accession>A0A9W7XR96</accession>